<dbReference type="Proteomes" id="UP000060602">
    <property type="component" value="Chromosome"/>
</dbReference>
<gene>
    <name evidence="3" type="ORF">AL504_31830</name>
</gene>
<dbReference type="Gene3D" id="1.10.10.10">
    <property type="entry name" value="Winged helix-like DNA-binding domain superfamily/Winged helix DNA-binding domain"/>
    <property type="match status" value="1"/>
</dbReference>
<dbReference type="GO" id="GO:0006260">
    <property type="term" value="P:DNA replication"/>
    <property type="evidence" value="ECO:0007669"/>
    <property type="project" value="InterPro"/>
</dbReference>
<evidence type="ECO:0000313" key="3">
    <source>
        <dbReference type="EMBL" id="AUZ18272.1"/>
    </source>
</evidence>
<dbReference type="InterPro" id="IPR006497">
    <property type="entry name" value="Phage_lambda_VrpO_N"/>
</dbReference>
<dbReference type="NCBIfam" id="TIGR01610">
    <property type="entry name" value="phage_O_Nterm"/>
    <property type="match status" value="1"/>
</dbReference>
<dbReference type="RefSeq" id="WP_104021870.1">
    <property type="nucleotide sequence ID" value="NZ_CP014060.2"/>
</dbReference>
<organism evidence="3 4">
    <name type="scientific">Alcaligenes xylosoxydans xylosoxydans</name>
    <name type="common">Achromobacter xylosoxidans</name>
    <dbReference type="NCBI Taxonomy" id="85698"/>
    <lineage>
        <taxon>Bacteria</taxon>
        <taxon>Pseudomonadati</taxon>
        <taxon>Pseudomonadota</taxon>
        <taxon>Betaproteobacteria</taxon>
        <taxon>Burkholderiales</taxon>
        <taxon>Alcaligenaceae</taxon>
        <taxon>Achromobacter</taxon>
    </lineage>
</organism>
<dbReference type="EMBL" id="CP014060">
    <property type="protein sequence ID" value="AUZ18272.1"/>
    <property type="molecule type" value="Genomic_DNA"/>
</dbReference>
<feature type="region of interest" description="Disordered" evidence="1">
    <location>
        <begin position="112"/>
        <end position="208"/>
    </location>
</feature>
<evidence type="ECO:0000256" key="1">
    <source>
        <dbReference type="SAM" id="MobiDB-lite"/>
    </source>
</evidence>
<dbReference type="AlphaFoldDB" id="A0A2L0PU77"/>
<proteinExistence type="predicted"/>
<feature type="domain" description="Bacteriophage lambda Replication protein O N-terminal" evidence="2">
    <location>
        <begin position="14"/>
        <end position="110"/>
    </location>
</feature>
<protein>
    <recommendedName>
        <fullName evidence="2">Bacteriophage lambda Replication protein O N-terminal domain-containing protein</fullName>
    </recommendedName>
</protein>
<dbReference type="Pfam" id="PF04492">
    <property type="entry name" value="Phage_rep_O"/>
    <property type="match status" value="1"/>
</dbReference>
<feature type="compositionally biased region" description="Basic and acidic residues" evidence="1">
    <location>
        <begin position="301"/>
        <end position="313"/>
    </location>
</feature>
<accession>A0A2L0PU77</accession>
<feature type="region of interest" description="Disordered" evidence="1">
    <location>
        <begin position="274"/>
        <end position="313"/>
    </location>
</feature>
<feature type="compositionally biased region" description="Basic and acidic residues" evidence="1">
    <location>
        <begin position="156"/>
        <end position="177"/>
    </location>
</feature>
<reference evidence="4" key="1">
    <citation type="submission" date="2015-12" db="EMBL/GenBank/DDBJ databases">
        <title>FDA dAtabase for Regulatory Grade micrObial Sequences (FDA-ARGOS): Supporting development and validation of Infectious Disease Dx tests.</title>
        <authorList>
            <person name="Case J."/>
            <person name="Tallon L."/>
            <person name="Sadzewicz L."/>
            <person name="Sengamalay N."/>
            <person name="Ott S."/>
            <person name="Godinez A."/>
            <person name="Nagaraj S."/>
            <person name="Nadendla S."/>
            <person name="Sichtig H."/>
        </authorList>
    </citation>
    <scope>NUCLEOTIDE SEQUENCE [LARGE SCALE GENOMIC DNA]</scope>
    <source>
        <strain evidence="4">FDAARGOS_147</strain>
    </source>
</reference>
<sequence length="313" mass="33908">MSAVILPMTPKSPQLEDGHTQISNELLEAITAHPFKQTTLRVLLALIRKTYGFNKKEDDLSASQLGALLGDMKRQHITTALNELAGMRVIHKRPGRYGSIVGVNKDYSQWLDSPKSGQVNESRTSETTSPNPGQVNESGTTTSPNLGQVDSPNLGHTKDNLPKDNLPKDNLPKDNQQKEVTAGAVPSGDGQLPLTTPDEGDAPPPVCLPMLLADGSEHLPTPQEVAEWSAAFPLVQVPQAMRQMAAWLKANPGKRKTRRGINKFIVNWLGGAQRDAATPGHRNAGASAGKGQRQHGNFDSQDYRHGVDDDGRF</sequence>
<dbReference type="InterPro" id="IPR036388">
    <property type="entry name" value="WH-like_DNA-bd_sf"/>
</dbReference>
<evidence type="ECO:0000313" key="4">
    <source>
        <dbReference type="Proteomes" id="UP000060602"/>
    </source>
</evidence>
<evidence type="ECO:0000259" key="2">
    <source>
        <dbReference type="Pfam" id="PF04492"/>
    </source>
</evidence>
<feature type="compositionally biased region" description="Polar residues" evidence="1">
    <location>
        <begin position="112"/>
        <end position="151"/>
    </location>
</feature>
<name>A0A2L0PU77_ALCXX</name>